<dbReference type="InterPro" id="IPR052809">
    <property type="entry name" value="Actin_polarity_regulatory"/>
</dbReference>
<feature type="region of interest" description="Disordered" evidence="1">
    <location>
        <begin position="327"/>
        <end position="347"/>
    </location>
</feature>
<feature type="region of interest" description="Disordered" evidence="1">
    <location>
        <begin position="170"/>
        <end position="217"/>
    </location>
</feature>
<feature type="compositionally biased region" description="Low complexity" evidence="1">
    <location>
        <begin position="23"/>
        <end position="39"/>
    </location>
</feature>
<protein>
    <submittedName>
        <fullName evidence="3">Spindle pole body interacting protein</fullName>
    </submittedName>
</protein>
<dbReference type="AlphaFoldDB" id="A0A6A5X3I1"/>
<sequence length="814" mass="91133">MTELLASSMNSSSTRAPAPTALQRQPSFSSFPPSRSPSSISTRNDRKGLSPQPPMLREDDGSFLSHQNSSNSSLMRMGQLKNSTKIRSQYPSDSVENHVEYILVASFDIDRGSIMEHQYPAAISGDETMLAELMLPDQAHVRSQDWTIFFLHKDTSGEEEEKEARREARRKRRRRKEGLEEEDDDDATAGADEFEDDEDLDDTEDEEETDDGDIEGPPLVYVLNLVNTKLDTSEKRGAIVKAMAICTRHSFLHIYKPFLLLALEEYFRAPVLETLSSLYNALNAMDLSLLPKLSPLETFVLQASDAKDMFIEKFEYMIRRKKALDAERDSIPSTTSHTSEPKRKAYSIPRDTHEFESKVNYNGIPVPIKVPTALSPETVGDFSLIKLIQTFSTPHTTSPQPFALHPHLTTSGAYTHPIIVLVNALLTQKRIIFLGHNRPSSEVAEAVLAACALASGGLLRQFVRHAFPYTDLTKIDDLLKVPGFIAGVTNPAFSHKPEWWDLLCDLPTGRMKISHKIEGAPVTDGLLFFQQQSGNLLANVGSGMSMSDSKSNHTDPTGDSQFMDSLLQSIANRHGENAIRAKWRSWVLKFTRIAAAFEETVYGASALYIGSHETDIGAYGVTGHGFVWSDEGARMRELAANVHRIEGWRSTRSYYSFVQDLARRWDRRLVKGIDFHHQHDRLRCLKLTHDQSAAIYLAFSKAVEEAGTSSTSLYLHPPASTSTSLDPLPPSQSDLSKLQYDTILQLLMVIPDSNSGLFYISLGLFHPKQEVRMAVVRLLERIMDHAAGRHFWGGLGRFAKLAFYRVKREEGGKA</sequence>
<feature type="compositionally biased region" description="Acidic residues" evidence="1">
    <location>
        <begin position="179"/>
        <end position="214"/>
    </location>
</feature>
<feature type="compositionally biased region" description="Low complexity" evidence="1">
    <location>
        <begin position="62"/>
        <end position="74"/>
    </location>
</feature>
<evidence type="ECO:0000313" key="4">
    <source>
        <dbReference type="Proteomes" id="UP000799779"/>
    </source>
</evidence>
<keyword evidence="4" id="KW-1185">Reference proteome</keyword>
<feature type="region of interest" description="Disordered" evidence="1">
    <location>
        <begin position="1"/>
        <end position="74"/>
    </location>
</feature>
<dbReference type="OrthoDB" id="66409at2759"/>
<name>A0A6A5X3I1_9PLEO</name>
<evidence type="ECO:0000259" key="2">
    <source>
        <dbReference type="PROSITE" id="PS50211"/>
    </source>
</evidence>
<dbReference type="GO" id="GO:0005886">
    <property type="term" value="C:plasma membrane"/>
    <property type="evidence" value="ECO:0007669"/>
    <property type="project" value="TreeGrafter"/>
</dbReference>
<reference evidence="3" key="1">
    <citation type="journal article" date="2020" name="Stud. Mycol.">
        <title>101 Dothideomycetes genomes: a test case for predicting lifestyles and emergence of pathogens.</title>
        <authorList>
            <person name="Haridas S."/>
            <person name="Albert R."/>
            <person name="Binder M."/>
            <person name="Bloem J."/>
            <person name="Labutti K."/>
            <person name="Salamov A."/>
            <person name="Andreopoulos B."/>
            <person name="Baker S."/>
            <person name="Barry K."/>
            <person name="Bills G."/>
            <person name="Bluhm B."/>
            <person name="Cannon C."/>
            <person name="Castanera R."/>
            <person name="Culley D."/>
            <person name="Daum C."/>
            <person name="Ezra D."/>
            <person name="Gonzalez J."/>
            <person name="Henrissat B."/>
            <person name="Kuo A."/>
            <person name="Liang C."/>
            <person name="Lipzen A."/>
            <person name="Lutzoni F."/>
            <person name="Magnuson J."/>
            <person name="Mondo S."/>
            <person name="Nolan M."/>
            <person name="Ohm R."/>
            <person name="Pangilinan J."/>
            <person name="Park H.-J."/>
            <person name="Ramirez L."/>
            <person name="Alfaro M."/>
            <person name="Sun H."/>
            <person name="Tritt A."/>
            <person name="Yoshinaga Y."/>
            <person name="Zwiers L.-H."/>
            <person name="Turgeon B."/>
            <person name="Goodwin S."/>
            <person name="Spatafora J."/>
            <person name="Crous P."/>
            <person name="Grigoriev I."/>
        </authorList>
    </citation>
    <scope>NUCLEOTIDE SEQUENCE</scope>
    <source>
        <strain evidence="3">CBS 123094</strain>
    </source>
</reference>
<accession>A0A6A5X3I1</accession>
<dbReference type="InterPro" id="IPR037516">
    <property type="entry name" value="Tripartite_DENN"/>
</dbReference>
<dbReference type="EMBL" id="ML977557">
    <property type="protein sequence ID" value="KAF2007454.1"/>
    <property type="molecule type" value="Genomic_DNA"/>
</dbReference>
<feature type="domain" description="UDENN" evidence="2">
    <location>
        <begin position="100"/>
        <end position="637"/>
    </location>
</feature>
<dbReference type="PROSITE" id="PS50211">
    <property type="entry name" value="DENN"/>
    <property type="match status" value="1"/>
</dbReference>
<feature type="compositionally biased region" description="Polar residues" evidence="1">
    <location>
        <begin position="1"/>
        <end position="15"/>
    </location>
</feature>
<gene>
    <name evidence="3" type="ORF">P154DRAFT_480279</name>
</gene>
<organism evidence="3 4">
    <name type="scientific">Amniculicola lignicola CBS 123094</name>
    <dbReference type="NCBI Taxonomy" id="1392246"/>
    <lineage>
        <taxon>Eukaryota</taxon>
        <taxon>Fungi</taxon>
        <taxon>Dikarya</taxon>
        <taxon>Ascomycota</taxon>
        <taxon>Pezizomycotina</taxon>
        <taxon>Dothideomycetes</taxon>
        <taxon>Pleosporomycetidae</taxon>
        <taxon>Pleosporales</taxon>
        <taxon>Amniculicolaceae</taxon>
        <taxon>Amniculicola</taxon>
    </lineage>
</organism>
<evidence type="ECO:0000256" key="1">
    <source>
        <dbReference type="SAM" id="MobiDB-lite"/>
    </source>
</evidence>
<dbReference type="PANTHER" id="PTHR28245:SF1">
    <property type="entry name" value="ARF3-INTERACTING PROTEIN 1"/>
    <property type="match status" value="1"/>
</dbReference>
<dbReference type="Pfam" id="PF07792">
    <property type="entry name" value="Afi1"/>
    <property type="match status" value="1"/>
</dbReference>
<dbReference type="Proteomes" id="UP000799779">
    <property type="component" value="Unassembled WGS sequence"/>
</dbReference>
<dbReference type="GO" id="GO:0051666">
    <property type="term" value="P:actin cortical patch localization"/>
    <property type="evidence" value="ECO:0007669"/>
    <property type="project" value="TreeGrafter"/>
</dbReference>
<dbReference type="Pfam" id="PF08616">
    <property type="entry name" value="SPA"/>
    <property type="match status" value="1"/>
</dbReference>
<dbReference type="InterPro" id="IPR012860">
    <property type="entry name" value="Afi1_N"/>
</dbReference>
<proteinExistence type="predicted"/>
<evidence type="ECO:0000313" key="3">
    <source>
        <dbReference type="EMBL" id="KAF2007454.1"/>
    </source>
</evidence>
<dbReference type="PANTHER" id="PTHR28245">
    <property type="entry name" value="ARF3-INTERACTING PROTEIN 1"/>
    <property type="match status" value="1"/>
</dbReference>